<dbReference type="PANTHER" id="PTHR31340:SF3">
    <property type="entry name" value="MITOCHONDRIAL GENOME MAINTENANCE EXONUCLEASE 1"/>
    <property type="match status" value="1"/>
</dbReference>
<name>A0A6J5L6K0_9CAUD</name>
<organism evidence="1">
    <name type="scientific">uncultured Caudovirales phage</name>
    <dbReference type="NCBI Taxonomy" id="2100421"/>
    <lineage>
        <taxon>Viruses</taxon>
        <taxon>Duplodnaviria</taxon>
        <taxon>Heunggongvirae</taxon>
        <taxon>Uroviricota</taxon>
        <taxon>Caudoviricetes</taxon>
        <taxon>Peduoviridae</taxon>
        <taxon>Maltschvirus</taxon>
        <taxon>Maltschvirus maltsch</taxon>
    </lineage>
</organism>
<dbReference type="PANTHER" id="PTHR31340">
    <property type="entry name" value="MITOCHONDRIAL GENOME MAINTENANCE EXONUCLEASE 1"/>
    <property type="match status" value="1"/>
</dbReference>
<dbReference type="InterPro" id="IPR011335">
    <property type="entry name" value="Restrct_endonuc-II-like"/>
</dbReference>
<dbReference type="SUPFAM" id="SSF52980">
    <property type="entry name" value="Restriction endonuclease-like"/>
    <property type="match status" value="1"/>
</dbReference>
<gene>
    <name evidence="1" type="ORF">UFOVP116_81</name>
</gene>
<evidence type="ECO:0008006" key="2">
    <source>
        <dbReference type="Google" id="ProtNLM"/>
    </source>
</evidence>
<sequence>MITSRYTYTATPRAEINGVRHYCLPDGSKVASVTTILSATQPPEKKAALQQWRDRVGHAKAQEITTQAAGRGTRMHKWLENYVLSDKLGEPGTNPYSKQSHGMARQVIDSGLVNVNEYWGVEVPLYYSGLYAGTTDCVGVWNGVPAILDFKQSNKPKKVEWIDDYFLQLAAYSEAHNNMHGTNINTGVILMCSPAPSPVEQPVYQEFTISGSRFDFYIGKWWDRVEQYYKQH</sequence>
<evidence type="ECO:0000313" key="1">
    <source>
        <dbReference type="EMBL" id="CAB4129685.1"/>
    </source>
</evidence>
<dbReference type="InterPro" id="IPR011604">
    <property type="entry name" value="PDDEXK-like_dom_sf"/>
</dbReference>
<accession>A0A6J5L6K0</accession>
<dbReference type="Gene3D" id="3.90.320.10">
    <property type="match status" value="1"/>
</dbReference>
<reference evidence="1" key="1">
    <citation type="submission" date="2020-04" db="EMBL/GenBank/DDBJ databases">
        <authorList>
            <person name="Chiriac C."/>
            <person name="Salcher M."/>
            <person name="Ghai R."/>
            <person name="Kavagutti S V."/>
        </authorList>
    </citation>
    <scope>NUCLEOTIDE SEQUENCE</scope>
</reference>
<proteinExistence type="predicted"/>
<dbReference type="EMBL" id="LR796237">
    <property type="protein sequence ID" value="CAB4129685.1"/>
    <property type="molecule type" value="Genomic_DNA"/>
</dbReference>
<protein>
    <recommendedName>
        <fullName evidence="2">PD-(D/E)XK nuclease superfamily</fullName>
    </recommendedName>
</protein>